<dbReference type="Pfam" id="PF00701">
    <property type="entry name" value="DHDPS"/>
    <property type="match status" value="1"/>
</dbReference>
<dbReference type="GO" id="GO:0008840">
    <property type="term" value="F:4-hydroxy-tetrahydrodipicolinate synthase activity"/>
    <property type="evidence" value="ECO:0007669"/>
    <property type="project" value="TreeGrafter"/>
</dbReference>
<feature type="binding site" evidence="6">
    <location>
        <position position="47"/>
    </location>
    <ligand>
        <name>pyruvate</name>
        <dbReference type="ChEBI" id="CHEBI:15361"/>
    </ligand>
</feature>
<sequence>MKKLHGVITAMLTPFDNNDKVDTAAIKKHVDFLVEGGVNCLYPLGTTGEMYLMTVEERKLVAETVVRQNNKRLTAFIHAGAMSQADTIALAKHAYEIGADGIGVVTPSYFKVNDREMEEYYVAVAKSVPEDFPVYTYNIPQLSGNDLKPEVVEKIVRRAPNVIGIKYSYPDMNRTVHYTRINNNNFSVVQGADTLMFASLMIGCDGIVSGCSSVFPEFFANVYRAYTAGDYEEAARLQKIATRGAETIKCGSNMSYFKEGLKMRGIDMGHMRKPLLDIGSDELAAFSEEFGKCMELL</sequence>
<dbReference type="InterPro" id="IPR020625">
    <property type="entry name" value="Schiff_base-form_aldolases_AS"/>
</dbReference>
<dbReference type="EMBL" id="QPJT01000041">
    <property type="protein sequence ID" value="RCX08667.1"/>
    <property type="molecule type" value="Genomic_DNA"/>
</dbReference>
<evidence type="ECO:0000313" key="7">
    <source>
        <dbReference type="EMBL" id="RCX08667.1"/>
    </source>
</evidence>
<dbReference type="Gene3D" id="3.20.20.70">
    <property type="entry name" value="Aldolase class I"/>
    <property type="match status" value="1"/>
</dbReference>
<evidence type="ECO:0000256" key="4">
    <source>
        <dbReference type="PIRNR" id="PIRNR001365"/>
    </source>
</evidence>
<comment type="similarity">
    <text evidence="1 4">Belongs to the DapA family.</text>
</comment>
<keyword evidence="3" id="KW-0704">Schiff base</keyword>
<dbReference type="AlphaFoldDB" id="A0A369AKH9"/>
<protein>
    <submittedName>
        <fullName evidence="7">4-hydroxy-tetrahydrodipicolinate synthase</fullName>
    </submittedName>
</protein>
<organism evidence="7 8">
    <name type="scientific">Anaerobacterium chartisolvens</name>
    <dbReference type="NCBI Taxonomy" id="1297424"/>
    <lineage>
        <taxon>Bacteria</taxon>
        <taxon>Bacillati</taxon>
        <taxon>Bacillota</taxon>
        <taxon>Clostridia</taxon>
        <taxon>Eubacteriales</taxon>
        <taxon>Oscillospiraceae</taxon>
        <taxon>Anaerobacterium</taxon>
    </lineage>
</organism>
<gene>
    <name evidence="7" type="ORF">DFR58_14110</name>
</gene>
<evidence type="ECO:0000256" key="6">
    <source>
        <dbReference type="PIRSR" id="PIRSR001365-2"/>
    </source>
</evidence>
<evidence type="ECO:0000256" key="2">
    <source>
        <dbReference type="ARBA" id="ARBA00023239"/>
    </source>
</evidence>
<proteinExistence type="inferred from homology"/>
<comment type="caution">
    <text evidence="7">The sequence shown here is derived from an EMBL/GenBank/DDBJ whole genome shotgun (WGS) entry which is preliminary data.</text>
</comment>
<dbReference type="RefSeq" id="WP_114300135.1">
    <property type="nucleotide sequence ID" value="NZ_QPJT01000041.1"/>
</dbReference>
<dbReference type="PROSITE" id="PS00666">
    <property type="entry name" value="DHDPS_2"/>
    <property type="match status" value="1"/>
</dbReference>
<dbReference type="Proteomes" id="UP000253034">
    <property type="component" value="Unassembled WGS sequence"/>
</dbReference>
<dbReference type="GO" id="GO:0044281">
    <property type="term" value="P:small molecule metabolic process"/>
    <property type="evidence" value="ECO:0007669"/>
    <property type="project" value="UniProtKB-ARBA"/>
</dbReference>
<dbReference type="CDD" id="cd00408">
    <property type="entry name" value="DHDPS-like"/>
    <property type="match status" value="1"/>
</dbReference>
<keyword evidence="8" id="KW-1185">Reference proteome</keyword>
<dbReference type="PANTHER" id="PTHR12128:SF66">
    <property type="entry name" value="4-HYDROXY-2-OXOGLUTARATE ALDOLASE, MITOCHONDRIAL"/>
    <property type="match status" value="1"/>
</dbReference>
<feature type="active site" description="Schiff-base intermediate with substrate" evidence="5">
    <location>
        <position position="166"/>
    </location>
</feature>
<name>A0A369AKH9_9FIRM</name>
<dbReference type="OrthoDB" id="9782828at2"/>
<dbReference type="SMART" id="SM01130">
    <property type="entry name" value="DHDPS"/>
    <property type="match status" value="1"/>
</dbReference>
<reference evidence="7 8" key="1">
    <citation type="submission" date="2018-07" db="EMBL/GenBank/DDBJ databases">
        <title>Genomic Encyclopedia of Type Strains, Phase IV (KMG-IV): sequencing the most valuable type-strain genomes for metagenomic binning, comparative biology and taxonomic classification.</title>
        <authorList>
            <person name="Goeker M."/>
        </authorList>
    </citation>
    <scope>NUCLEOTIDE SEQUENCE [LARGE SCALE GENOMIC DNA]</scope>
    <source>
        <strain evidence="7 8">DSM 27016</strain>
    </source>
</reference>
<keyword evidence="2 4" id="KW-0456">Lyase</keyword>
<dbReference type="InterPro" id="IPR013785">
    <property type="entry name" value="Aldolase_TIM"/>
</dbReference>
<evidence type="ECO:0000256" key="3">
    <source>
        <dbReference type="ARBA" id="ARBA00023270"/>
    </source>
</evidence>
<evidence type="ECO:0000256" key="5">
    <source>
        <dbReference type="PIRSR" id="PIRSR001365-1"/>
    </source>
</evidence>
<dbReference type="PANTHER" id="PTHR12128">
    <property type="entry name" value="DIHYDRODIPICOLINATE SYNTHASE"/>
    <property type="match status" value="1"/>
</dbReference>
<evidence type="ECO:0000313" key="8">
    <source>
        <dbReference type="Proteomes" id="UP000253034"/>
    </source>
</evidence>
<evidence type="ECO:0000256" key="1">
    <source>
        <dbReference type="ARBA" id="ARBA00007592"/>
    </source>
</evidence>
<feature type="active site" description="Proton donor/acceptor" evidence="5">
    <location>
        <position position="137"/>
    </location>
</feature>
<accession>A0A369AKH9</accession>
<dbReference type="InterPro" id="IPR002220">
    <property type="entry name" value="DapA-like"/>
</dbReference>
<feature type="binding site" evidence="6">
    <location>
        <position position="208"/>
    </location>
    <ligand>
        <name>pyruvate</name>
        <dbReference type="ChEBI" id="CHEBI:15361"/>
    </ligand>
</feature>
<dbReference type="PIRSF" id="PIRSF001365">
    <property type="entry name" value="DHDPS"/>
    <property type="match status" value="1"/>
</dbReference>
<dbReference type="SUPFAM" id="SSF51569">
    <property type="entry name" value="Aldolase"/>
    <property type="match status" value="1"/>
</dbReference>
<dbReference type="PRINTS" id="PR00146">
    <property type="entry name" value="DHPICSNTHASE"/>
</dbReference>